<feature type="compositionally biased region" description="Pro residues" evidence="1">
    <location>
        <begin position="7"/>
        <end position="17"/>
    </location>
</feature>
<proteinExistence type="predicted"/>
<sequence length="79" mass="8389">MTRPPAHHPPGPDPGPGDRPASTTGRLPDGSVPDATRAGWPTPEPRAAFTEERGQADRELVRLGLQDVPAPWGDPHGQE</sequence>
<evidence type="ECO:0000313" key="2">
    <source>
        <dbReference type="EMBL" id="MDA0636898.1"/>
    </source>
</evidence>
<reference evidence="2" key="1">
    <citation type="submission" date="2022-11" db="EMBL/GenBank/DDBJ databases">
        <title>Nonomuraea corallina sp. nov., a new species of the genus Nonomuraea isolated from sea side sediment in Thai sea.</title>
        <authorList>
            <person name="Ngamcharungchit C."/>
            <person name="Matsumoto A."/>
            <person name="Suriyachadkun C."/>
            <person name="Panbangred W."/>
            <person name="Inahashi Y."/>
            <person name="Intra B."/>
        </authorList>
    </citation>
    <scope>NUCLEOTIDE SEQUENCE</scope>
    <source>
        <strain evidence="2">MCN248</strain>
    </source>
</reference>
<protein>
    <submittedName>
        <fullName evidence="2">Uncharacterized protein</fullName>
    </submittedName>
</protein>
<organism evidence="2 3">
    <name type="scientific">Nonomuraea corallina</name>
    <dbReference type="NCBI Taxonomy" id="2989783"/>
    <lineage>
        <taxon>Bacteria</taxon>
        <taxon>Bacillati</taxon>
        <taxon>Actinomycetota</taxon>
        <taxon>Actinomycetes</taxon>
        <taxon>Streptosporangiales</taxon>
        <taxon>Streptosporangiaceae</taxon>
        <taxon>Nonomuraea</taxon>
    </lineage>
</organism>
<dbReference type="EMBL" id="JAPNNL010000127">
    <property type="protein sequence ID" value="MDA0636898.1"/>
    <property type="molecule type" value="Genomic_DNA"/>
</dbReference>
<gene>
    <name evidence="2" type="ORF">OUY22_26115</name>
</gene>
<dbReference type="RefSeq" id="WP_270157798.1">
    <property type="nucleotide sequence ID" value="NZ_JAPNNL010000127.1"/>
</dbReference>
<name>A0ABT4SI65_9ACTN</name>
<feature type="region of interest" description="Disordered" evidence="1">
    <location>
        <begin position="1"/>
        <end position="54"/>
    </location>
</feature>
<accession>A0ABT4SI65</accession>
<comment type="caution">
    <text evidence="2">The sequence shown here is derived from an EMBL/GenBank/DDBJ whole genome shotgun (WGS) entry which is preliminary data.</text>
</comment>
<evidence type="ECO:0000313" key="3">
    <source>
        <dbReference type="Proteomes" id="UP001144036"/>
    </source>
</evidence>
<keyword evidence="3" id="KW-1185">Reference proteome</keyword>
<dbReference type="Proteomes" id="UP001144036">
    <property type="component" value="Unassembled WGS sequence"/>
</dbReference>
<evidence type="ECO:0000256" key="1">
    <source>
        <dbReference type="SAM" id="MobiDB-lite"/>
    </source>
</evidence>